<evidence type="ECO:0000313" key="1">
    <source>
        <dbReference type="EMBL" id="CAG9584593.1"/>
    </source>
</evidence>
<name>A0A8J2WC89_9NEOP</name>
<comment type="caution">
    <text evidence="1">The sequence shown here is derived from an EMBL/GenBank/DDBJ whole genome shotgun (WGS) entry which is preliminary data.</text>
</comment>
<proteinExistence type="predicted"/>
<sequence length="75" mass="8420">MVYVCSPESSRIANKVANFSKATRNFVCVRQKTPITLRLRIAILRRIFVLDVILMAAPDDACYLPDTHLNDAPSV</sequence>
<keyword evidence="2" id="KW-1185">Reference proteome</keyword>
<accession>A0A8J2WC89</accession>
<dbReference type="AlphaFoldDB" id="A0A8J2WC89"/>
<protein>
    <submittedName>
        <fullName evidence="1">(African queen) hypothetical protein</fullName>
    </submittedName>
</protein>
<evidence type="ECO:0000313" key="2">
    <source>
        <dbReference type="Proteomes" id="UP000789524"/>
    </source>
</evidence>
<reference evidence="1" key="1">
    <citation type="submission" date="2021-09" db="EMBL/GenBank/DDBJ databases">
        <authorList>
            <person name="Martin H S."/>
        </authorList>
    </citation>
    <scope>NUCLEOTIDE SEQUENCE</scope>
</reference>
<gene>
    <name evidence="1" type="ORF">DCHRY22_LOCUS15155</name>
</gene>
<dbReference type="EMBL" id="CAKASE010000082">
    <property type="protein sequence ID" value="CAG9584593.1"/>
    <property type="molecule type" value="Genomic_DNA"/>
</dbReference>
<organism evidence="1 2">
    <name type="scientific">Danaus chrysippus</name>
    <name type="common">African queen</name>
    <dbReference type="NCBI Taxonomy" id="151541"/>
    <lineage>
        <taxon>Eukaryota</taxon>
        <taxon>Metazoa</taxon>
        <taxon>Ecdysozoa</taxon>
        <taxon>Arthropoda</taxon>
        <taxon>Hexapoda</taxon>
        <taxon>Insecta</taxon>
        <taxon>Pterygota</taxon>
        <taxon>Neoptera</taxon>
        <taxon>Endopterygota</taxon>
        <taxon>Lepidoptera</taxon>
        <taxon>Glossata</taxon>
        <taxon>Ditrysia</taxon>
        <taxon>Papilionoidea</taxon>
        <taxon>Nymphalidae</taxon>
        <taxon>Danainae</taxon>
        <taxon>Danaini</taxon>
        <taxon>Danaina</taxon>
        <taxon>Danaus</taxon>
        <taxon>Anosia</taxon>
    </lineage>
</organism>
<dbReference type="Proteomes" id="UP000789524">
    <property type="component" value="Unassembled WGS sequence"/>
</dbReference>